<dbReference type="eggNOG" id="COG3829">
    <property type="taxonomic scope" value="Bacteria"/>
</dbReference>
<dbReference type="PROSITE" id="PS50112">
    <property type="entry name" value="PAS"/>
    <property type="match status" value="1"/>
</dbReference>
<dbReference type="OrthoDB" id="9805474at2"/>
<evidence type="ECO:0000259" key="2">
    <source>
        <dbReference type="PROSITE" id="PS50112"/>
    </source>
</evidence>
<evidence type="ECO:0000313" key="4">
    <source>
        <dbReference type="Proteomes" id="UP000036923"/>
    </source>
</evidence>
<comment type="caution">
    <text evidence="3">The sequence shown here is derived from an EMBL/GenBank/DDBJ whole genome shotgun (WGS) entry which is preliminary data.</text>
</comment>
<name>A0A0L6JKP5_9FIRM</name>
<dbReference type="InterPro" id="IPR013656">
    <property type="entry name" value="PAS_4"/>
</dbReference>
<proteinExistence type="predicted"/>
<feature type="transmembrane region" description="Helical" evidence="1">
    <location>
        <begin position="127"/>
        <end position="146"/>
    </location>
</feature>
<accession>A0A0L6JKP5</accession>
<dbReference type="Proteomes" id="UP000036923">
    <property type="component" value="Unassembled WGS sequence"/>
</dbReference>
<dbReference type="STRING" id="398512.Bccel_1545"/>
<feature type="transmembrane region" description="Helical" evidence="1">
    <location>
        <begin position="152"/>
        <end position="169"/>
    </location>
</feature>
<feature type="domain" description="PAS" evidence="2">
    <location>
        <begin position="301"/>
        <end position="359"/>
    </location>
</feature>
<feature type="transmembrane region" description="Helical" evidence="1">
    <location>
        <begin position="51"/>
        <end position="70"/>
    </location>
</feature>
<dbReference type="NCBIfam" id="TIGR00229">
    <property type="entry name" value="sensory_box"/>
    <property type="match status" value="1"/>
</dbReference>
<keyword evidence="1" id="KW-0812">Transmembrane</keyword>
<feature type="transmembrane region" description="Helical" evidence="1">
    <location>
        <begin position="77"/>
        <end position="95"/>
    </location>
</feature>
<dbReference type="Gene3D" id="3.30.450.20">
    <property type="entry name" value="PAS domain"/>
    <property type="match status" value="2"/>
</dbReference>
<evidence type="ECO:0000256" key="1">
    <source>
        <dbReference type="SAM" id="Phobius"/>
    </source>
</evidence>
<sequence>MIRNQNLFNQGLELHGNINLYRAICLLVAVLQPSLVQIIKLTDPSMVDPWIGKYIFSVIAVILTILSYINKYMKNRMVVWVQGLLAITSLYIVYLNYLSSLAPIYCITLPIVVCCVSLLLNNINYVLIYEIIINVLAIAAAFLVKSPHTNRIYYLSFLIGISVFLYLYLRHMVKQQKKLAESQSKMKAIISAMPDMVFVLDDKGVVMECSLPKEYPTQKSMEMIGKKVYEIITEQVPANILNIIKEVLTTGKTRFLEYSHNVNGETRCFEANFAAIDNCQVVSIVRDITSHKSMEQKLKKNEAKYRSLFENMHNCFAHHRIIVNEDNKPVDYEFLEVNRAFEEYTGIKSEEIYGKKCLS</sequence>
<feature type="transmembrane region" description="Helical" evidence="1">
    <location>
        <begin position="20"/>
        <end position="39"/>
    </location>
</feature>
<keyword evidence="1" id="KW-0472">Membrane</keyword>
<dbReference type="AlphaFoldDB" id="A0A0L6JKP5"/>
<keyword evidence="4" id="KW-1185">Reference proteome</keyword>
<dbReference type="InterPro" id="IPR000014">
    <property type="entry name" value="PAS"/>
</dbReference>
<reference evidence="4" key="1">
    <citation type="submission" date="2015-07" db="EMBL/GenBank/DDBJ databases">
        <title>Near-Complete Genome Sequence of the Cellulolytic Bacterium Bacteroides (Pseudobacteroides) cellulosolvens ATCC 35603.</title>
        <authorList>
            <person name="Dassa B."/>
            <person name="Utturkar S.M."/>
            <person name="Klingeman D.M."/>
            <person name="Hurt R.A."/>
            <person name="Keller M."/>
            <person name="Xu J."/>
            <person name="Reddy Y.H.K."/>
            <person name="Borovok I."/>
            <person name="Grinberg I.R."/>
            <person name="Lamed R."/>
            <person name="Zhivin O."/>
            <person name="Bayer E.A."/>
            <person name="Brown S.D."/>
        </authorList>
    </citation>
    <scope>NUCLEOTIDE SEQUENCE [LARGE SCALE GENOMIC DNA]</scope>
    <source>
        <strain evidence="4">DSM 2933</strain>
    </source>
</reference>
<dbReference type="Pfam" id="PF08448">
    <property type="entry name" value="PAS_4"/>
    <property type="match status" value="1"/>
</dbReference>
<evidence type="ECO:0000313" key="3">
    <source>
        <dbReference type="EMBL" id="KNY26283.1"/>
    </source>
</evidence>
<dbReference type="CDD" id="cd00130">
    <property type="entry name" value="PAS"/>
    <property type="match status" value="1"/>
</dbReference>
<organism evidence="3 4">
    <name type="scientific">Pseudobacteroides cellulosolvens ATCC 35603 = DSM 2933</name>
    <dbReference type="NCBI Taxonomy" id="398512"/>
    <lineage>
        <taxon>Bacteria</taxon>
        <taxon>Bacillati</taxon>
        <taxon>Bacillota</taxon>
        <taxon>Clostridia</taxon>
        <taxon>Eubacteriales</taxon>
        <taxon>Oscillospiraceae</taxon>
        <taxon>Pseudobacteroides</taxon>
    </lineage>
</organism>
<dbReference type="RefSeq" id="WP_036942341.1">
    <property type="nucleotide sequence ID" value="NZ_JQKC01000018.1"/>
</dbReference>
<protein>
    <submittedName>
        <fullName evidence="3">PAS sensor protein</fullName>
    </submittedName>
</protein>
<gene>
    <name evidence="3" type="ORF">Bccel_1545</name>
</gene>
<feature type="transmembrane region" description="Helical" evidence="1">
    <location>
        <begin position="101"/>
        <end position="120"/>
    </location>
</feature>
<dbReference type="InterPro" id="IPR035965">
    <property type="entry name" value="PAS-like_dom_sf"/>
</dbReference>
<dbReference type="EMBL" id="LGTC01000001">
    <property type="protein sequence ID" value="KNY26283.1"/>
    <property type="molecule type" value="Genomic_DNA"/>
</dbReference>
<keyword evidence="1" id="KW-1133">Transmembrane helix</keyword>
<dbReference type="SUPFAM" id="SSF55785">
    <property type="entry name" value="PYP-like sensor domain (PAS domain)"/>
    <property type="match status" value="2"/>
</dbReference>